<evidence type="ECO:0000313" key="3">
    <source>
        <dbReference type="Proteomes" id="UP000541558"/>
    </source>
</evidence>
<feature type="domain" description="F-box" evidence="1">
    <location>
        <begin position="36"/>
        <end position="81"/>
    </location>
</feature>
<reference evidence="2 3" key="1">
    <citation type="journal article" date="2020" name="ISME J.">
        <title>Uncovering the hidden diversity of litter-decomposition mechanisms in mushroom-forming fungi.</title>
        <authorList>
            <person name="Floudas D."/>
            <person name="Bentzer J."/>
            <person name="Ahren D."/>
            <person name="Johansson T."/>
            <person name="Persson P."/>
            <person name="Tunlid A."/>
        </authorList>
    </citation>
    <scope>NUCLEOTIDE SEQUENCE [LARGE SCALE GENOMIC DNA]</scope>
    <source>
        <strain evidence="2 3">CBS 175.51</strain>
    </source>
</reference>
<sequence length="335" mass="36985">MRLDLTFIIPAFMGCGFAITRPRQALRTPALPAKKSMSLTDLPPEIISQILSYANSGELYRLATTCRTLNILALGTCFRRNNLTTASCGTVYISEDAQGRTSYSKKGSLLHALSVATVLGLEAFPILAHITHLSWSAPTSQTDGIQKSNRWIKEAKQVKRFIGFLANRPASGPLEQITLDFSAAINFGRRKEEARMVNSRAIAPWLRVIRGLLDEAAKASNRVQIVQGGRIQESGTLVEDPWGRQGLSEGVFPKAWVGTRNKTSMGDGLAAKDGVTMRLIRGRLPFRLGRRGTNVCLQRLDVQDPSFLHNPTVVRWLVRWTRKASCSLEVAPNDL</sequence>
<dbReference type="PROSITE" id="PS50181">
    <property type="entry name" value="FBOX"/>
    <property type="match status" value="1"/>
</dbReference>
<proteinExistence type="predicted"/>
<name>A0A8H5FKF4_9AGAR</name>
<protein>
    <recommendedName>
        <fullName evidence="1">F-box domain-containing protein</fullName>
    </recommendedName>
</protein>
<dbReference type="Gene3D" id="1.20.1280.50">
    <property type="match status" value="1"/>
</dbReference>
<dbReference type="PROSITE" id="PS51257">
    <property type="entry name" value="PROKAR_LIPOPROTEIN"/>
    <property type="match status" value="1"/>
</dbReference>
<dbReference type="EMBL" id="JAACJK010000006">
    <property type="protein sequence ID" value="KAF5339867.1"/>
    <property type="molecule type" value="Genomic_DNA"/>
</dbReference>
<accession>A0A8H5FKF4</accession>
<dbReference type="AlphaFoldDB" id="A0A8H5FKF4"/>
<gene>
    <name evidence="2" type="ORF">D9611_009184</name>
</gene>
<dbReference type="CDD" id="cd09917">
    <property type="entry name" value="F-box_SF"/>
    <property type="match status" value="1"/>
</dbReference>
<comment type="caution">
    <text evidence="2">The sequence shown here is derived from an EMBL/GenBank/DDBJ whole genome shotgun (WGS) entry which is preliminary data.</text>
</comment>
<dbReference type="InterPro" id="IPR036047">
    <property type="entry name" value="F-box-like_dom_sf"/>
</dbReference>
<keyword evidence="3" id="KW-1185">Reference proteome</keyword>
<dbReference type="Proteomes" id="UP000541558">
    <property type="component" value="Unassembled WGS sequence"/>
</dbReference>
<organism evidence="2 3">
    <name type="scientific">Ephemerocybe angulata</name>
    <dbReference type="NCBI Taxonomy" id="980116"/>
    <lineage>
        <taxon>Eukaryota</taxon>
        <taxon>Fungi</taxon>
        <taxon>Dikarya</taxon>
        <taxon>Basidiomycota</taxon>
        <taxon>Agaricomycotina</taxon>
        <taxon>Agaricomycetes</taxon>
        <taxon>Agaricomycetidae</taxon>
        <taxon>Agaricales</taxon>
        <taxon>Agaricineae</taxon>
        <taxon>Psathyrellaceae</taxon>
        <taxon>Ephemerocybe</taxon>
    </lineage>
</organism>
<evidence type="ECO:0000313" key="2">
    <source>
        <dbReference type="EMBL" id="KAF5339867.1"/>
    </source>
</evidence>
<dbReference type="InterPro" id="IPR001810">
    <property type="entry name" value="F-box_dom"/>
</dbReference>
<dbReference type="OrthoDB" id="2635672at2759"/>
<dbReference type="Pfam" id="PF12937">
    <property type="entry name" value="F-box-like"/>
    <property type="match status" value="1"/>
</dbReference>
<dbReference type="SUPFAM" id="SSF81383">
    <property type="entry name" value="F-box domain"/>
    <property type="match status" value="1"/>
</dbReference>
<evidence type="ECO:0000259" key="1">
    <source>
        <dbReference type="PROSITE" id="PS50181"/>
    </source>
</evidence>